<evidence type="ECO:0000256" key="4">
    <source>
        <dbReference type="ARBA" id="ARBA00022692"/>
    </source>
</evidence>
<dbReference type="AlphaFoldDB" id="A0A1S2YKD7"/>
<keyword evidence="4" id="KW-0812">Transmembrane</keyword>
<evidence type="ECO:0000256" key="7">
    <source>
        <dbReference type="ARBA" id="ARBA00022801"/>
    </source>
</evidence>
<comment type="similarity">
    <text evidence="2">Belongs to the peptidase A1 family.</text>
</comment>
<dbReference type="InterPro" id="IPR033121">
    <property type="entry name" value="PEPTIDASE_A1"/>
</dbReference>
<dbReference type="GO" id="GO:0006508">
    <property type="term" value="P:proteolysis"/>
    <property type="evidence" value="ECO:0007669"/>
    <property type="project" value="UniProtKB-KW"/>
</dbReference>
<evidence type="ECO:0000256" key="2">
    <source>
        <dbReference type="ARBA" id="ARBA00007447"/>
    </source>
</evidence>
<dbReference type="InterPro" id="IPR021109">
    <property type="entry name" value="Peptidase_aspartic_dom_sf"/>
</dbReference>
<feature type="active site" evidence="11">
    <location>
        <position position="311"/>
    </location>
</feature>
<gene>
    <name evidence="15" type="primary">LOC101497976</name>
</gene>
<evidence type="ECO:0000259" key="13">
    <source>
        <dbReference type="PROSITE" id="PS51767"/>
    </source>
</evidence>
<evidence type="ECO:0000256" key="11">
    <source>
        <dbReference type="PIRSR" id="PIRSR601461-1"/>
    </source>
</evidence>
<dbReference type="Gene3D" id="2.40.70.10">
    <property type="entry name" value="Acid Proteases"/>
    <property type="match status" value="2"/>
</dbReference>
<organism evidence="14 15">
    <name type="scientific">Cicer arietinum</name>
    <name type="common">Chickpea</name>
    <name type="synonym">Garbanzo</name>
    <dbReference type="NCBI Taxonomy" id="3827"/>
    <lineage>
        <taxon>Eukaryota</taxon>
        <taxon>Viridiplantae</taxon>
        <taxon>Streptophyta</taxon>
        <taxon>Embryophyta</taxon>
        <taxon>Tracheophyta</taxon>
        <taxon>Spermatophyta</taxon>
        <taxon>Magnoliopsida</taxon>
        <taxon>eudicotyledons</taxon>
        <taxon>Gunneridae</taxon>
        <taxon>Pentapetalae</taxon>
        <taxon>rosids</taxon>
        <taxon>fabids</taxon>
        <taxon>Fabales</taxon>
        <taxon>Fabaceae</taxon>
        <taxon>Papilionoideae</taxon>
        <taxon>50 kb inversion clade</taxon>
        <taxon>NPAAA clade</taxon>
        <taxon>Hologalegina</taxon>
        <taxon>IRL clade</taxon>
        <taxon>Cicereae</taxon>
        <taxon>Cicer</taxon>
    </lineage>
</organism>
<feature type="active site" evidence="11">
    <location>
        <position position="93"/>
    </location>
</feature>
<keyword evidence="10" id="KW-0325">Glycoprotein</keyword>
<evidence type="ECO:0000256" key="10">
    <source>
        <dbReference type="ARBA" id="ARBA00023180"/>
    </source>
</evidence>
<dbReference type="PANTHER" id="PTHR13683">
    <property type="entry name" value="ASPARTYL PROTEASES"/>
    <property type="match status" value="1"/>
</dbReference>
<reference evidence="15" key="2">
    <citation type="submission" date="2025-08" db="UniProtKB">
        <authorList>
            <consortium name="RefSeq"/>
        </authorList>
    </citation>
    <scope>IDENTIFICATION</scope>
    <source>
        <tissue evidence="15">Etiolated seedlings</tissue>
    </source>
</reference>
<keyword evidence="14" id="KW-1185">Reference proteome</keyword>
<keyword evidence="6" id="KW-0064">Aspartyl protease</keyword>
<dbReference type="GO" id="GO:0004190">
    <property type="term" value="F:aspartic-type endopeptidase activity"/>
    <property type="evidence" value="ECO:0007669"/>
    <property type="project" value="UniProtKB-KW"/>
</dbReference>
<evidence type="ECO:0000256" key="12">
    <source>
        <dbReference type="SAM" id="SignalP"/>
    </source>
</evidence>
<dbReference type="CDD" id="cd05476">
    <property type="entry name" value="pepsin_A_like_plant"/>
    <property type="match status" value="1"/>
</dbReference>
<sequence>MITVAILFAVTLLSAAASPVTLTLERAFPSNHGVELNELKALDSFRHRSRFLQSTNYVVDFPVKGSFDTTKAGLYFTKVNLGTPPREFYVQIDTGSDVLWVSCASCNGCPQTSGLQIQLNYFDPRSSSTSSLISCSDQRCKNGVQSSDSSCSGQNNQCTYVFQYGDGSGTSGYYVSDLMHFASISEESLLSNSSAHVVFGCSNQQTGDLTKSDRAIDGIFGFGQQGMSVISQLSSQGIAPRVFSHCLKGDSSGGGLLVLGEIVEPNIVYSPLVPSQPHYNLNLLSISVNGQIVPIDSAIFATSNNRGTIIDSGTTLAYIAEEAYTPFINALTAAIPQSVHTVLSTGNQCYLITTSGLDVFPQVSLNFAGGASLVLGQQDYLIKQNYIGDGSVWCIGFQKIVGQDVTILGDLVLKDKIFVYDLASQRIGWANYDCSWSVNVSASTGKGRSEFVNTGELSGSTSLRVGSHELSIKRRGVFALFMHITLICCFVFL</sequence>
<evidence type="ECO:0000256" key="9">
    <source>
        <dbReference type="ARBA" id="ARBA00023136"/>
    </source>
</evidence>
<dbReference type="Proteomes" id="UP000087171">
    <property type="component" value="Chromosome Ca6"/>
</dbReference>
<name>A0A1S2YKD7_CICAR</name>
<dbReference type="InterPro" id="IPR034161">
    <property type="entry name" value="Pepsin-like_plant"/>
</dbReference>
<evidence type="ECO:0000256" key="3">
    <source>
        <dbReference type="ARBA" id="ARBA00022670"/>
    </source>
</evidence>
<evidence type="ECO:0000256" key="8">
    <source>
        <dbReference type="ARBA" id="ARBA00022989"/>
    </source>
</evidence>
<dbReference type="GO" id="GO:0016020">
    <property type="term" value="C:membrane"/>
    <property type="evidence" value="ECO:0007669"/>
    <property type="project" value="UniProtKB-SubCell"/>
</dbReference>
<dbReference type="FunFam" id="2.40.70.10:FF:000020">
    <property type="entry name" value="Aspartic proteinase-like protein 2"/>
    <property type="match status" value="1"/>
</dbReference>
<dbReference type="SUPFAM" id="SSF50630">
    <property type="entry name" value="Acid proteases"/>
    <property type="match status" value="1"/>
</dbReference>
<accession>A0A1S2YKD7</accession>
<dbReference type="PRINTS" id="PR00792">
    <property type="entry name" value="PEPSIN"/>
</dbReference>
<evidence type="ECO:0000313" key="14">
    <source>
        <dbReference type="Proteomes" id="UP000087171"/>
    </source>
</evidence>
<dbReference type="KEGG" id="cam:101497976"/>
<protein>
    <submittedName>
        <fullName evidence="15">Aspartic proteinase-like protein 2</fullName>
    </submittedName>
</protein>
<dbReference type="RefSeq" id="XP_004506116.1">
    <property type="nucleotide sequence ID" value="XM_004506059.3"/>
</dbReference>
<dbReference type="Pfam" id="PF14541">
    <property type="entry name" value="TAXi_C"/>
    <property type="match status" value="1"/>
</dbReference>
<keyword evidence="9" id="KW-0472">Membrane</keyword>
<feature type="signal peptide" evidence="12">
    <location>
        <begin position="1"/>
        <end position="17"/>
    </location>
</feature>
<proteinExistence type="inferred from homology"/>
<feature type="domain" description="Peptidase A1" evidence="13">
    <location>
        <begin position="75"/>
        <end position="430"/>
    </location>
</feature>
<dbReference type="PANTHER" id="PTHR13683:SF375">
    <property type="entry name" value="PEPTIDASE A1 DOMAIN-CONTAINING PROTEIN"/>
    <property type="match status" value="1"/>
</dbReference>
<dbReference type="PROSITE" id="PS51767">
    <property type="entry name" value="PEPTIDASE_A1"/>
    <property type="match status" value="1"/>
</dbReference>
<dbReference type="FunFam" id="2.40.70.10:FF:000018">
    <property type="entry name" value="Aspartic proteinase-like protein 2"/>
    <property type="match status" value="1"/>
</dbReference>
<keyword evidence="8" id="KW-1133">Transmembrane helix</keyword>
<dbReference type="InterPro" id="IPR032799">
    <property type="entry name" value="TAXi_C"/>
</dbReference>
<evidence type="ECO:0000256" key="1">
    <source>
        <dbReference type="ARBA" id="ARBA00004370"/>
    </source>
</evidence>
<dbReference type="InterPro" id="IPR001461">
    <property type="entry name" value="Aspartic_peptidase_A1"/>
</dbReference>
<evidence type="ECO:0000256" key="5">
    <source>
        <dbReference type="ARBA" id="ARBA00022729"/>
    </source>
</evidence>
<evidence type="ECO:0000313" key="15">
    <source>
        <dbReference type="RefSeq" id="XP_004506116.1"/>
    </source>
</evidence>
<dbReference type="GeneID" id="101497976"/>
<dbReference type="eggNOG" id="KOG1339">
    <property type="taxonomic scope" value="Eukaryota"/>
</dbReference>
<dbReference type="OrthoDB" id="2747330at2759"/>
<keyword evidence="7" id="KW-0378">Hydrolase</keyword>
<dbReference type="Pfam" id="PF14543">
    <property type="entry name" value="TAXi_N"/>
    <property type="match status" value="1"/>
</dbReference>
<comment type="subcellular location">
    <subcellularLocation>
        <location evidence="1">Membrane</location>
    </subcellularLocation>
</comment>
<feature type="chain" id="PRO_5010211611" evidence="12">
    <location>
        <begin position="18"/>
        <end position="493"/>
    </location>
</feature>
<keyword evidence="3" id="KW-0645">Protease</keyword>
<dbReference type="PaxDb" id="3827-XP_004506116.1"/>
<keyword evidence="5 12" id="KW-0732">Signal</keyword>
<reference evidence="14" key="1">
    <citation type="journal article" date="2013" name="Nat. Biotechnol.">
        <title>Draft genome sequence of chickpea (Cicer arietinum) provides a resource for trait improvement.</title>
        <authorList>
            <person name="Varshney R.K."/>
            <person name="Song C."/>
            <person name="Saxena R.K."/>
            <person name="Azam S."/>
            <person name="Yu S."/>
            <person name="Sharpe A.G."/>
            <person name="Cannon S."/>
            <person name="Baek J."/>
            <person name="Rosen B.D."/>
            <person name="Tar'an B."/>
            <person name="Millan T."/>
            <person name="Zhang X."/>
            <person name="Ramsay L.D."/>
            <person name="Iwata A."/>
            <person name="Wang Y."/>
            <person name="Nelson W."/>
            <person name="Farmer A.D."/>
            <person name="Gaur P.M."/>
            <person name="Soderlund C."/>
            <person name="Penmetsa R.V."/>
            <person name="Xu C."/>
            <person name="Bharti A.K."/>
            <person name="He W."/>
            <person name="Winter P."/>
            <person name="Zhao S."/>
            <person name="Hane J.K."/>
            <person name="Carrasquilla-Garcia N."/>
            <person name="Condie J.A."/>
            <person name="Upadhyaya H.D."/>
            <person name="Luo M.C."/>
            <person name="Thudi M."/>
            <person name="Gowda C.L."/>
            <person name="Singh N.P."/>
            <person name="Lichtenzveig J."/>
            <person name="Gali K.K."/>
            <person name="Rubio J."/>
            <person name="Nadarajan N."/>
            <person name="Dolezel J."/>
            <person name="Bansal K.C."/>
            <person name="Xu X."/>
            <person name="Edwards D."/>
            <person name="Zhang G."/>
            <person name="Kahl G."/>
            <person name="Gil J."/>
            <person name="Singh K.B."/>
            <person name="Datta S.K."/>
            <person name="Jackson S.A."/>
            <person name="Wang J."/>
            <person name="Cook D.R."/>
        </authorList>
    </citation>
    <scope>NUCLEOTIDE SEQUENCE [LARGE SCALE GENOMIC DNA]</scope>
    <source>
        <strain evidence="14">cv. CDC Frontier</strain>
    </source>
</reference>
<dbReference type="InterPro" id="IPR032861">
    <property type="entry name" value="TAXi_N"/>
</dbReference>
<evidence type="ECO:0000256" key="6">
    <source>
        <dbReference type="ARBA" id="ARBA00022750"/>
    </source>
</evidence>